<accession>A0AAW1LH04</accession>
<evidence type="ECO:0000313" key="1">
    <source>
        <dbReference type="EMBL" id="KAK9732184.1"/>
    </source>
</evidence>
<proteinExistence type="predicted"/>
<name>A0AAW1LH04_POPJA</name>
<sequence>MACAVNGCKNLKRFKPKGVTFYRFPTGSLLNEWLRVLDKDNLSLNVITYVGGYVIKMLRKTLKCIECLECCIECLECCTSGSDEVAMKLSYRFTLKKNTGGLLIPSEAVVKICQVAETYIRKVMALTGNRIPSEDNLFPSLTIIISQKFYATSDQLFPTLVDHCLSFPSNEEKHTFILIKQIVNAYLRIRIFSLAILNNTTVILRR</sequence>
<keyword evidence="2" id="KW-1185">Reference proteome</keyword>
<dbReference type="PANTHER" id="PTHR47577:SF2">
    <property type="entry name" value="THAP DOMAIN CONTAINING 9"/>
    <property type="match status" value="1"/>
</dbReference>
<dbReference type="AlphaFoldDB" id="A0AAW1LH04"/>
<dbReference type="Proteomes" id="UP001458880">
    <property type="component" value="Unassembled WGS sequence"/>
</dbReference>
<evidence type="ECO:0000313" key="2">
    <source>
        <dbReference type="Proteomes" id="UP001458880"/>
    </source>
</evidence>
<dbReference type="EMBL" id="JASPKY010000121">
    <property type="protein sequence ID" value="KAK9732184.1"/>
    <property type="molecule type" value="Genomic_DNA"/>
</dbReference>
<organism evidence="1 2">
    <name type="scientific">Popillia japonica</name>
    <name type="common">Japanese beetle</name>
    <dbReference type="NCBI Taxonomy" id="7064"/>
    <lineage>
        <taxon>Eukaryota</taxon>
        <taxon>Metazoa</taxon>
        <taxon>Ecdysozoa</taxon>
        <taxon>Arthropoda</taxon>
        <taxon>Hexapoda</taxon>
        <taxon>Insecta</taxon>
        <taxon>Pterygota</taxon>
        <taxon>Neoptera</taxon>
        <taxon>Endopterygota</taxon>
        <taxon>Coleoptera</taxon>
        <taxon>Polyphaga</taxon>
        <taxon>Scarabaeiformia</taxon>
        <taxon>Scarabaeidae</taxon>
        <taxon>Rutelinae</taxon>
        <taxon>Popillia</taxon>
    </lineage>
</organism>
<reference evidence="1 2" key="1">
    <citation type="journal article" date="2024" name="BMC Genomics">
        <title>De novo assembly and annotation of Popillia japonica's genome with initial clues to its potential as an invasive pest.</title>
        <authorList>
            <person name="Cucini C."/>
            <person name="Boschi S."/>
            <person name="Funari R."/>
            <person name="Cardaioli E."/>
            <person name="Iannotti N."/>
            <person name="Marturano G."/>
            <person name="Paoli F."/>
            <person name="Bruttini M."/>
            <person name="Carapelli A."/>
            <person name="Frati F."/>
            <person name="Nardi F."/>
        </authorList>
    </citation>
    <scope>NUCLEOTIDE SEQUENCE [LARGE SCALE GENOMIC DNA]</scope>
    <source>
        <strain evidence="1">DMR45628</strain>
    </source>
</reference>
<comment type="caution">
    <text evidence="1">The sequence shown here is derived from an EMBL/GenBank/DDBJ whole genome shotgun (WGS) entry which is preliminary data.</text>
</comment>
<dbReference type="PANTHER" id="PTHR47577">
    <property type="entry name" value="THAP DOMAIN-CONTAINING PROTEIN 6"/>
    <property type="match status" value="1"/>
</dbReference>
<protein>
    <recommendedName>
        <fullName evidence="3">THAP-type domain-containing protein</fullName>
    </recommendedName>
</protein>
<gene>
    <name evidence="1" type="ORF">QE152_g12995</name>
</gene>
<evidence type="ECO:0008006" key="3">
    <source>
        <dbReference type="Google" id="ProtNLM"/>
    </source>
</evidence>